<dbReference type="SUPFAM" id="SSF53300">
    <property type="entry name" value="vWA-like"/>
    <property type="match status" value="1"/>
</dbReference>
<keyword evidence="1" id="KW-0812">Transmembrane</keyword>
<sequence length="256" mass="27767">MKSKFMYLIYALAFSIPMNTFAIEEVAVDVELQLLLDVSGSVNSSEYQLQLDGYSHAFGNSSLQQSILSGPIGSIAVQLIMWSGSTQQQVMIDWTLIDSVDSSLDFSNMVASLARPFSGWTAIGEAISYSYTKFDNNDFNGTKKIIDVSGDGTNNSGIDPEVARDIALSNNIDTINGIAISTQKNVEDEFVDNVIGGDDAFLLVTTDFQSFQGSIEKKLIGEVTGVIPNDAIAVSSPNNIVLFVIATFVILFRKNK</sequence>
<dbReference type="PROSITE" id="PS50234">
    <property type="entry name" value="VWFA"/>
    <property type="match status" value="1"/>
</dbReference>
<dbReference type="Proteomes" id="UP001253545">
    <property type="component" value="Unassembled WGS sequence"/>
</dbReference>
<dbReference type="InterPro" id="IPR002035">
    <property type="entry name" value="VWF_A"/>
</dbReference>
<accession>A0ABU2ZSI2</accession>
<feature type="transmembrane region" description="Helical" evidence="1">
    <location>
        <begin position="231"/>
        <end position="252"/>
    </location>
</feature>
<dbReference type="RefSeq" id="WP_311369113.1">
    <property type="nucleotide sequence ID" value="NZ_JAVRHX010000003.1"/>
</dbReference>
<dbReference type="Gene3D" id="3.40.50.410">
    <property type="entry name" value="von Willebrand factor, type A domain"/>
    <property type="match status" value="1"/>
</dbReference>
<dbReference type="InterPro" id="IPR036465">
    <property type="entry name" value="vWFA_dom_sf"/>
</dbReference>
<keyword evidence="5" id="KW-1185">Reference proteome</keyword>
<keyword evidence="1" id="KW-0472">Membrane</keyword>
<keyword evidence="2" id="KW-0732">Signal</keyword>
<evidence type="ECO:0000256" key="1">
    <source>
        <dbReference type="SAM" id="Phobius"/>
    </source>
</evidence>
<dbReference type="EMBL" id="JAVRHX010000003">
    <property type="protein sequence ID" value="MDT0595592.1"/>
    <property type="molecule type" value="Genomic_DNA"/>
</dbReference>
<organism evidence="4 5">
    <name type="scientific">Glaciecola petra</name>
    <dbReference type="NCBI Taxonomy" id="3075602"/>
    <lineage>
        <taxon>Bacteria</taxon>
        <taxon>Pseudomonadati</taxon>
        <taxon>Pseudomonadota</taxon>
        <taxon>Gammaproteobacteria</taxon>
        <taxon>Alteromonadales</taxon>
        <taxon>Alteromonadaceae</taxon>
        <taxon>Glaciecola</taxon>
    </lineage>
</organism>
<feature type="signal peptide" evidence="2">
    <location>
        <begin position="1"/>
        <end position="22"/>
    </location>
</feature>
<dbReference type="InterPro" id="IPR010607">
    <property type="entry name" value="DUF1194"/>
</dbReference>
<dbReference type="Pfam" id="PF06707">
    <property type="entry name" value="DUF1194"/>
    <property type="match status" value="1"/>
</dbReference>
<name>A0ABU2ZSI2_9ALTE</name>
<feature type="domain" description="VWFA" evidence="3">
    <location>
        <begin position="31"/>
        <end position="223"/>
    </location>
</feature>
<proteinExistence type="predicted"/>
<protein>
    <submittedName>
        <fullName evidence="4">DUF1194 domain-containing protein</fullName>
    </submittedName>
</protein>
<comment type="caution">
    <text evidence="4">The sequence shown here is derived from an EMBL/GenBank/DDBJ whole genome shotgun (WGS) entry which is preliminary data.</text>
</comment>
<evidence type="ECO:0000256" key="2">
    <source>
        <dbReference type="SAM" id="SignalP"/>
    </source>
</evidence>
<feature type="chain" id="PRO_5046510958" evidence="2">
    <location>
        <begin position="23"/>
        <end position="256"/>
    </location>
</feature>
<evidence type="ECO:0000259" key="3">
    <source>
        <dbReference type="PROSITE" id="PS50234"/>
    </source>
</evidence>
<reference evidence="4 5" key="1">
    <citation type="submission" date="2023-09" db="EMBL/GenBank/DDBJ databases">
        <authorList>
            <person name="Rey-Velasco X."/>
        </authorList>
    </citation>
    <scope>NUCLEOTIDE SEQUENCE [LARGE SCALE GENOMIC DNA]</scope>
    <source>
        <strain evidence="4 5">P117</strain>
    </source>
</reference>
<evidence type="ECO:0000313" key="5">
    <source>
        <dbReference type="Proteomes" id="UP001253545"/>
    </source>
</evidence>
<keyword evidence="1" id="KW-1133">Transmembrane helix</keyword>
<gene>
    <name evidence="4" type="ORF">RM552_12110</name>
</gene>
<evidence type="ECO:0000313" key="4">
    <source>
        <dbReference type="EMBL" id="MDT0595592.1"/>
    </source>
</evidence>